<organism evidence="1">
    <name type="scientific">marine metagenome</name>
    <dbReference type="NCBI Taxonomy" id="408172"/>
    <lineage>
        <taxon>unclassified sequences</taxon>
        <taxon>metagenomes</taxon>
        <taxon>ecological metagenomes</taxon>
    </lineage>
</organism>
<reference evidence="1" key="1">
    <citation type="submission" date="2018-05" db="EMBL/GenBank/DDBJ databases">
        <authorList>
            <person name="Lanie J.A."/>
            <person name="Ng W.-L."/>
            <person name="Kazmierczak K.M."/>
            <person name="Andrzejewski T.M."/>
            <person name="Davidsen T.M."/>
            <person name="Wayne K.J."/>
            <person name="Tettelin H."/>
            <person name="Glass J.I."/>
            <person name="Rusch D."/>
            <person name="Podicherti R."/>
            <person name="Tsui H.-C.T."/>
            <person name="Winkler M.E."/>
        </authorList>
    </citation>
    <scope>NUCLEOTIDE SEQUENCE</scope>
</reference>
<proteinExistence type="predicted"/>
<gene>
    <name evidence="1" type="ORF">METZ01_LOCUS351004</name>
</gene>
<protein>
    <submittedName>
        <fullName evidence="1">Uncharacterized protein</fullName>
    </submittedName>
</protein>
<sequence>MVKWHGEDIHHEFKDQRIEILEDTLKNQDNADSVIKGFHQLAS</sequence>
<accession>A0A382RL54</accession>
<dbReference type="AlphaFoldDB" id="A0A382RL54"/>
<evidence type="ECO:0000313" key="1">
    <source>
        <dbReference type="EMBL" id="SVC98150.1"/>
    </source>
</evidence>
<name>A0A382RL54_9ZZZZ</name>
<dbReference type="EMBL" id="UINC01122375">
    <property type="protein sequence ID" value="SVC98150.1"/>
    <property type="molecule type" value="Genomic_DNA"/>
</dbReference>